<feature type="transmembrane region" description="Helical" evidence="8">
    <location>
        <begin position="42"/>
        <end position="60"/>
    </location>
</feature>
<dbReference type="PANTHER" id="PTHR43045:SF2">
    <property type="entry name" value="INNER MEMBRANE METABOLITE TRANSPORT PROTEIN YHJE"/>
    <property type="match status" value="1"/>
</dbReference>
<organism evidence="10 11">
    <name type="scientific">Rhodovulum sulfidophilum</name>
    <name type="common">Rhodobacter sulfidophilus</name>
    <dbReference type="NCBI Taxonomy" id="35806"/>
    <lineage>
        <taxon>Bacteria</taxon>
        <taxon>Pseudomonadati</taxon>
        <taxon>Pseudomonadota</taxon>
        <taxon>Alphaproteobacteria</taxon>
        <taxon>Rhodobacterales</taxon>
        <taxon>Paracoccaceae</taxon>
        <taxon>Rhodovulum</taxon>
    </lineage>
</organism>
<feature type="domain" description="Major facilitator superfamily (MFS) profile" evidence="9">
    <location>
        <begin position="27"/>
        <end position="453"/>
    </location>
</feature>
<evidence type="ECO:0000256" key="5">
    <source>
        <dbReference type="ARBA" id="ARBA00022989"/>
    </source>
</evidence>
<evidence type="ECO:0000256" key="4">
    <source>
        <dbReference type="ARBA" id="ARBA00022692"/>
    </source>
</evidence>
<evidence type="ECO:0000256" key="1">
    <source>
        <dbReference type="ARBA" id="ARBA00004651"/>
    </source>
</evidence>
<dbReference type="Gene3D" id="1.20.1250.20">
    <property type="entry name" value="MFS general substrate transporter like domains"/>
    <property type="match status" value="1"/>
</dbReference>
<dbReference type="EMBL" id="QFPW01000005">
    <property type="protein sequence ID" value="PZQ50050.1"/>
    <property type="molecule type" value="Genomic_DNA"/>
</dbReference>
<sequence length="456" mass="47460">MSQTPPNTAPDTARPGAEPPANPLRRVLVATLAGTTIEYYDFYIYGTAAVLVFPRLFFPAGDETAALLASLAVFGAGMVARPLGALFFGHLGDRRGRKAPLAAALLTMGFATFLIGLLPTYATAGWIAPLLLTLLRLAQGFAIGGEWSGAVTVATENAAPGRRALFGVFPQLGAPIGFILANGVFLTVAALLPSDDPSQPSGAFLGWGWRIPFLVAGALALIGVWVRLRLLESHAFTGAATAGRLRPLPFATAFREHGRAILTGTGAMFATTVLFFAMTTFSLSYGRAPVGAAPPGLGYDYGSFVLMLIAGSVVFALTTLASGIVADRFGRRPTLITVTLAIAVFGLSWTPFLGAGFPGVMLWLVLGFALMGFTFGPMGAFLPELFPVAVRQSGAGIAYNIASMLGASTAPFVTVALWRLGAGSPVWTGVYLTAAALVSLAALLAARESREVDILV</sequence>
<feature type="transmembrane region" description="Helical" evidence="8">
    <location>
        <begin position="397"/>
        <end position="420"/>
    </location>
</feature>
<keyword evidence="3" id="KW-1003">Cell membrane</keyword>
<feature type="compositionally biased region" description="Polar residues" evidence="7">
    <location>
        <begin position="1"/>
        <end position="10"/>
    </location>
</feature>
<accession>A0A2W5QF31</accession>
<keyword evidence="2" id="KW-0813">Transport</keyword>
<evidence type="ECO:0000256" key="6">
    <source>
        <dbReference type="ARBA" id="ARBA00023136"/>
    </source>
</evidence>
<reference evidence="10 11" key="1">
    <citation type="submission" date="2017-08" db="EMBL/GenBank/DDBJ databases">
        <title>Infants hospitalized years apart are colonized by the same room-sourced microbial strains.</title>
        <authorList>
            <person name="Brooks B."/>
            <person name="Olm M.R."/>
            <person name="Firek B.A."/>
            <person name="Baker R."/>
            <person name="Thomas B.C."/>
            <person name="Morowitz M.J."/>
            <person name="Banfield J.F."/>
        </authorList>
    </citation>
    <scope>NUCLEOTIDE SEQUENCE [LARGE SCALE GENOMIC DNA]</scope>
    <source>
        <strain evidence="10">S2_005_002_R2_34</strain>
    </source>
</reference>
<dbReference type="InterPro" id="IPR036259">
    <property type="entry name" value="MFS_trans_sf"/>
</dbReference>
<feature type="transmembrane region" description="Helical" evidence="8">
    <location>
        <begin position="66"/>
        <end position="88"/>
    </location>
</feature>
<feature type="region of interest" description="Disordered" evidence="7">
    <location>
        <begin position="1"/>
        <end position="21"/>
    </location>
</feature>
<feature type="transmembrane region" description="Helical" evidence="8">
    <location>
        <begin position="334"/>
        <end position="354"/>
    </location>
</feature>
<comment type="subcellular location">
    <subcellularLocation>
        <location evidence="1">Cell membrane</location>
        <topology evidence="1">Multi-pass membrane protein</topology>
    </subcellularLocation>
</comment>
<gene>
    <name evidence="10" type="ORF">DI556_08220</name>
</gene>
<evidence type="ECO:0000256" key="2">
    <source>
        <dbReference type="ARBA" id="ARBA00022448"/>
    </source>
</evidence>
<evidence type="ECO:0000259" key="9">
    <source>
        <dbReference type="PROSITE" id="PS50850"/>
    </source>
</evidence>
<evidence type="ECO:0000256" key="3">
    <source>
        <dbReference type="ARBA" id="ARBA00022475"/>
    </source>
</evidence>
<evidence type="ECO:0000256" key="7">
    <source>
        <dbReference type="SAM" id="MobiDB-lite"/>
    </source>
</evidence>
<keyword evidence="6 8" id="KW-0472">Membrane</keyword>
<dbReference type="PROSITE" id="PS50850">
    <property type="entry name" value="MFS"/>
    <property type="match status" value="1"/>
</dbReference>
<feature type="transmembrane region" description="Helical" evidence="8">
    <location>
        <begin position="260"/>
        <end position="281"/>
    </location>
</feature>
<dbReference type="GO" id="GO:0022857">
    <property type="term" value="F:transmembrane transporter activity"/>
    <property type="evidence" value="ECO:0007669"/>
    <property type="project" value="InterPro"/>
</dbReference>
<dbReference type="SUPFAM" id="SSF103473">
    <property type="entry name" value="MFS general substrate transporter"/>
    <property type="match status" value="1"/>
</dbReference>
<dbReference type="InterPro" id="IPR020846">
    <property type="entry name" value="MFS_dom"/>
</dbReference>
<dbReference type="CDD" id="cd17369">
    <property type="entry name" value="MFS_ShiA_like"/>
    <property type="match status" value="1"/>
</dbReference>
<feature type="transmembrane region" description="Helical" evidence="8">
    <location>
        <begin position="426"/>
        <end position="446"/>
    </location>
</feature>
<dbReference type="PROSITE" id="PS00216">
    <property type="entry name" value="SUGAR_TRANSPORT_1"/>
    <property type="match status" value="1"/>
</dbReference>
<dbReference type="PANTHER" id="PTHR43045">
    <property type="entry name" value="SHIKIMATE TRANSPORTER"/>
    <property type="match status" value="1"/>
</dbReference>
<name>A0A2W5QF31_RHOSU</name>
<keyword evidence="5 8" id="KW-1133">Transmembrane helix</keyword>
<feature type="transmembrane region" description="Helical" evidence="8">
    <location>
        <begin position="360"/>
        <end position="385"/>
    </location>
</feature>
<dbReference type="Proteomes" id="UP000249185">
    <property type="component" value="Unassembled WGS sequence"/>
</dbReference>
<protein>
    <submittedName>
        <fullName evidence="10">MFS transporter</fullName>
    </submittedName>
</protein>
<keyword evidence="4 8" id="KW-0812">Transmembrane</keyword>
<comment type="caution">
    <text evidence="10">The sequence shown here is derived from an EMBL/GenBank/DDBJ whole genome shotgun (WGS) entry which is preliminary data.</text>
</comment>
<dbReference type="InterPro" id="IPR011701">
    <property type="entry name" value="MFS"/>
</dbReference>
<dbReference type="AlphaFoldDB" id="A0A2W5QF31"/>
<dbReference type="InterPro" id="IPR005829">
    <property type="entry name" value="Sugar_transporter_CS"/>
</dbReference>
<feature type="transmembrane region" description="Helical" evidence="8">
    <location>
        <begin position="204"/>
        <end position="226"/>
    </location>
</feature>
<evidence type="ECO:0000313" key="11">
    <source>
        <dbReference type="Proteomes" id="UP000249185"/>
    </source>
</evidence>
<dbReference type="Pfam" id="PF07690">
    <property type="entry name" value="MFS_1"/>
    <property type="match status" value="1"/>
</dbReference>
<evidence type="ECO:0000256" key="8">
    <source>
        <dbReference type="SAM" id="Phobius"/>
    </source>
</evidence>
<feature type="transmembrane region" description="Helical" evidence="8">
    <location>
        <begin position="301"/>
        <end position="322"/>
    </location>
</feature>
<dbReference type="GO" id="GO:0005886">
    <property type="term" value="C:plasma membrane"/>
    <property type="evidence" value="ECO:0007669"/>
    <property type="project" value="UniProtKB-SubCell"/>
</dbReference>
<proteinExistence type="predicted"/>
<feature type="transmembrane region" description="Helical" evidence="8">
    <location>
        <begin position="164"/>
        <end position="192"/>
    </location>
</feature>
<evidence type="ECO:0000313" key="10">
    <source>
        <dbReference type="EMBL" id="PZQ50050.1"/>
    </source>
</evidence>